<dbReference type="Proteomes" id="UP000799421">
    <property type="component" value="Unassembled WGS sequence"/>
</dbReference>
<feature type="region of interest" description="Disordered" evidence="1">
    <location>
        <begin position="201"/>
        <end position="220"/>
    </location>
</feature>
<feature type="compositionally biased region" description="Polar residues" evidence="1">
    <location>
        <begin position="209"/>
        <end position="220"/>
    </location>
</feature>
<feature type="compositionally biased region" description="Low complexity" evidence="1">
    <location>
        <begin position="163"/>
        <end position="176"/>
    </location>
</feature>
<gene>
    <name evidence="2" type="ORF">K470DRAFT_293555</name>
</gene>
<organism evidence="2 3">
    <name type="scientific">Piedraia hortae CBS 480.64</name>
    <dbReference type="NCBI Taxonomy" id="1314780"/>
    <lineage>
        <taxon>Eukaryota</taxon>
        <taxon>Fungi</taxon>
        <taxon>Dikarya</taxon>
        <taxon>Ascomycota</taxon>
        <taxon>Pezizomycotina</taxon>
        <taxon>Dothideomycetes</taxon>
        <taxon>Dothideomycetidae</taxon>
        <taxon>Capnodiales</taxon>
        <taxon>Piedraiaceae</taxon>
        <taxon>Piedraia</taxon>
    </lineage>
</organism>
<name>A0A6A7C485_9PEZI</name>
<evidence type="ECO:0000256" key="1">
    <source>
        <dbReference type="SAM" id="MobiDB-lite"/>
    </source>
</evidence>
<proteinExistence type="predicted"/>
<accession>A0A6A7C485</accession>
<dbReference type="AlphaFoldDB" id="A0A6A7C485"/>
<evidence type="ECO:0000313" key="2">
    <source>
        <dbReference type="EMBL" id="KAF2862396.1"/>
    </source>
</evidence>
<feature type="compositionally biased region" description="Low complexity" evidence="1">
    <location>
        <begin position="254"/>
        <end position="267"/>
    </location>
</feature>
<dbReference type="OrthoDB" id="5401193at2759"/>
<sequence length="342" mass="36974">MSLYTDATRLVARSPSWEQQPLPSDAFSHGEPNAFAAQFEEIERALDNLNKSGRWHLPGLVSTGGRNLMPPMMRYDNYGDIRLSSKSASMHELEARPNSAGLQGFYAGQRFPSGRSTEVDQMMQAKRRLAAQRERELRNYHQEQQYNRNGYVPSMANKSMTSLAAASGGQSDGSDSPNALSEDSHRKLMALQHKALYPDTGSLYGEMSSRPQSQDIRTSSTHSPLLYDTFAESTTSPTASSNPQGLSRLTEAQPSARTSISSSERSPPLAPVQKGAVGVAPIGTRPNQGGSISKGAASSSLNNGFNAEKNREPSIKDAGLGLPNWPGNANVWSAAMQPSVWG</sequence>
<feature type="compositionally biased region" description="Polar residues" evidence="1">
    <location>
        <begin position="232"/>
        <end position="253"/>
    </location>
</feature>
<feature type="region of interest" description="Disordered" evidence="1">
    <location>
        <begin position="163"/>
        <end position="182"/>
    </location>
</feature>
<dbReference type="EMBL" id="MU005966">
    <property type="protein sequence ID" value="KAF2862396.1"/>
    <property type="molecule type" value="Genomic_DNA"/>
</dbReference>
<feature type="compositionally biased region" description="Low complexity" evidence="1">
    <location>
        <begin position="289"/>
        <end position="300"/>
    </location>
</feature>
<protein>
    <submittedName>
        <fullName evidence="2">Uncharacterized protein</fullName>
    </submittedName>
</protein>
<keyword evidence="3" id="KW-1185">Reference proteome</keyword>
<evidence type="ECO:0000313" key="3">
    <source>
        <dbReference type="Proteomes" id="UP000799421"/>
    </source>
</evidence>
<reference evidence="2" key="1">
    <citation type="journal article" date="2020" name="Stud. Mycol.">
        <title>101 Dothideomycetes genomes: a test case for predicting lifestyles and emergence of pathogens.</title>
        <authorList>
            <person name="Haridas S."/>
            <person name="Albert R."/>
            <person name="Binder M."/>
            <person name="Bloem J."/>
            <person name="Labutti K."/>
            <person name="Salamov A."/>
            <person name="Andreopoulos B."/>
            <person name="Baker S."/>
            <person name="Barry K."/>
            <person name="Bills G."/>
            <person name="Bluhm B."/>
            <person name="Cannon C."/>
            <person name="Castanera R."/>
            <person name="Culley D."/>
            <person name="Daum C."/>
            <person name="Ezra D."/>
            <person name="Gonzalez J."/>
            <person name="Henrissat B."/>
            <person name="Kuo A."/>
            <person name="Liang C."/>
            <person name="Lipzen A."/>
            <person name="Lutzoni F."/>
            <person name="Magnuson J."/>
            <person name="Mondo S."/>
            <person name="Nolan M."/>
            <person name="Ohm R."/>
            <person name="Pangilinan J."/>
            <person name="Park H.-J."/>
            <person name="Ramirez L."/>
            <person name="Alfaro M."/>
            <person name="Sun H."/>
            <person name="Tritt A."/>
            <person name="Yoshinaga Y."/>
            <person name="Zwiers L.-H."/>
            <person name="Turgeon B."/>
            <person name="Goodwin S."/>
            <person name="Spatafora J."/>
            <person name="Crous P."/>
            <person name="Grigoriev I."/>
        </authorList>
    </citation>
    <scope>NUCLEOTIDE SEQUENCE</scope>
    <source>
        <strain evidence="2">CBS 480.64</strain>
    </source>
</reference>
<feature type="region of interest" description="Disordered" evidence="1">
    <location>
        <begin position="232"/>
        <end position="321"/>
    </location>
</feature>